<dbReference type="InterPro" id="IPR050071">
    <property type="entry name" value="Dehydroquinate_synthase"/>
</dbReference>
<evidence type="ECO:0000313" key="20">
    <source>
        <dbReference type="EMBL" id="BDA39975.1"/>
    </source>
</evidence>
<sequence>MSPLISVNLSVSTYNVVISPNILTSIGKYLKLLNISRKILIISSPVIFANYGQIIISSLKRENFKVFFYLIPSGECNKTLDYINKIYTSVLNYKLERSSTLLALGGGMIGDMTGYVAATWLRGINFVQVPTSLLAMVDASIGGKTGVNYSQRKNLVGSFYHPHLVFIDPVVLRTLPIRELRAGMAEIVKYGLIWNRELFIQLEYADTLNDLNTCDLETLQKVIVKSCLTKINIVNQDENEQGIRTILNYGHTIGHAIESLSKYNTVNHGEAVSIGMIAAGRIASFLGIWRDDLRLRQEKLLQKMSLPTKIPDSLKIKDILESLTLDKKVKSEKVRFILPKNIGEVKVYDNIPSETIINALKSMYTF</sequence>
<evidence type="ECO:0000256" key="4">
    <source>
        <dbReference type="ARBA" id="ARBA00004661"/>
    </source>
</evidence>
<evidence type="ECO:0000259" key="19">
    <source>
        <dbReference type="Pfam" id="PF24621"/>
    </source>
</evidence>
<feature type="binding site" evidence="17">
    <location>
        <position position="251"/>
    </location>
    <ligand>
        <name>Zn(2+)</name>
        <dbReference type="ChEBI" id="CHEBI:29105"/>
    </ligand>
</feature>
<keyword evidence="10 17" id="KW-0479">Metal-binding</keyword>
<keyword evidence="21" id="KW-1185">Reference proteome</keyword>
<keyword evidence="12 17" id="KW-0862">Zinc</keyword>
<dbReference type="PANTHER" id="PTHR43622">
    <property type="entry name" value="3-DEHYDROQUINATE SYNTHASE"/>
    <property type="match status" value="1"/>
</dbReference>
<feature type="binding site" evidence="17">
    <location>
        <position position="268"/>
    </location>
    <ligand>
        <name>Zn(2+)</name>
        <dbReference type="ChEBI" id="CHEBI:29105"/>
    </ligand>
</feature>
<protein>
    <recommendedName>
        <fullName evidence="7 17">3-dehydroquinate synthase</fullName>
        <shortName evidence="17">DHQS</shortName>
        <ecNumber evidence="6 17">4.2.3.4</ecNumber>
    </recommendedName>
</protein>
<evidence type="ECO:0000313" key="21">
    <source>
        <dbReference type="Proteomes" id="UP001319803"/>
    </source>
</evidence>
<dbReference type="Gene3D" id="3.40.50.1970">
    <property type="match status" value="1"/>
</dbReference>
<feature type="binding site" evidence="17">
    <location>
        <begin position="73"/>
        <end position="78"/>
    </location>
    <ligand>
        <name>NAD(+)</name>
        <dbReference type="ChEBI" id="CHEBI:57540"/>
    </ligand>
</feature>
<feature type="domain" description="3-dehydroquinate synthase N-terminal" evidence="18">
    <location>
        <begin position="70"/>
        <end position="181"/>
    </location>
</feature>
<dbReference type="SUPFAM" id="SSF56796">
    <property type="entry name" value="Dehydroquinate synthase-like"/>
    <property type="match status" value="1"/>
</dbReference>
<organism evidence="20 21">
    <name type="scientific">cyanobacterium endosymbiont of Braarudosphaera bigelowii</name>
    <dbReference type="NCBI Taxonomy" id="1285375"/>
    <lineage>
        <taxon>Bacteria</taxon>
        <taxon>Bacillati</taxon>
        <taxon>Cyanobacteriota</taxon>
        <taxon>Cyanophyceae</taxon>
        <taxon>Oscillatoriophycideae</taxon>
        <taxon>Chroococcales</taxon>
        <taxon>Aphanothecaceae</taxon>
        <taxon>Candidatus Atelocyanobacterium</taxon>
        <taxon>Candidatus Atelocyanobacterium thalassae</taxon>
    </lineage>
</organism>
<feature type="binding site" evidence="17">
    <location>
        <position position="144"/>
    </location>
    <ligand>
        <name>NAD(+)</name>
        <dbReference type="ChEBI" id="CHEBI:57540"/>
    </ligand>
</feature>
<dbReference type="PIRSF" id="PIRSF001455">
    <property type="entry name" value="DHQ_synth"/>
    <property type="match status" value="1"/>
</dbReference>
<comment type="function">
    <text evidence="17">Catalyzes the conversion of 3-deoxy-D-arabino-heptulosonate 7-phosphate (DAHP) to dehydroquinate (DHQ).</text>
</comment>
<evidence type="ECO:0000256" key="16">
    <source>
        <dbReference type="ARBA" id="ARBA00023285"/>
    </source>
</evidence>
<keyword evidence="15 17" id="KW-0456">Lyase</keyword>
<evidence type="ECO:0000256" key="15">
    <source>
        <dbReference type="ARBA" id="ARBA00023239"/>
    </source>
</evidence>
<dbReference type="NCBIfam" id="TIGR01357">
    <property type="entry name" value="aroB"/>
    <property type="match status" value="1"/>
</dbReference>
<comment type="pathway">
    <text evidence="4 17">Metabolic intermediate biosynthesis; chorismate biosynthesis; chorismate from D-erythrose 4-phosphate and phosphoenolpyruvate: step 2/7.</text>
</comment>
<evidence type="ECO:0000256" key="10">
    <source>
        <dbReference type="ARBA" id="ARBA00022723"/>
    </source>
</evidence>
<comment type="caution">
    <text evidence="17">Lacks conserved residue(s) required for the propagation of feature annotation.</text>
</comment>
<evidence type="ECO:0000256" key="13">
    <source>
        <dbReference type="ARBA" id="ARBA00023027"/>
    </source>
</evidence>
<dbReference type="Gene3D" id="1.20.1090.10">
    <property type="entry name" value="Dehydroquinate synthase-like - alpha domain"/>
    <property type="match status" value="1"/>
</dbReference>
<evidence type="ECO:0000256" key="5">
    <source>
        <dbReference type="ARBA" id="ARBA00005412"/>
    </source>
</evidence>
<evidence type="ECO:0000256" key="17">
    <source>
        <dbReference type="HAMAP-Rule" id="MF_00110"/>
    </source>
</evidence>
<feature type="domain" description="3-dehydroquinate synthase C-terminal" evidence="19">
    <location>
        <begin position="183"/>
        <end position="329"/>
    </location>
</feature>
<dbReference type="HAMAP" id="MF_00110">
    <property type="entry name" value="DHQ_synthase"/>
    <property type="match status" value="1"/>
</dbReference>
<gene>
    <name evidence="17" type="primary">aroB</name>
    <name evidence="20" type="ORF">CPARK_000081500</name>
</gene>
<dbReference type="InterPro" id="IPR030960">
    <property type="entry name" value="DHQS/DOIS_N"/>
</dbReference>
<evidence type="ECO:0000256" key="12">
    <source>
        <dbReference type="ARBA" id="ARBA00022833"/>
    </source>
</evidence>
<comment type="catalytic activity">
    <reaction evidence="1 17">
        <text>7-phospho-2-dehydro-3-deoxy-D-arabino-heptonate = 3-dehydroquinate + phosphate</text>
        <dbReference type="Rhea" id="RHEA:21968"/>
        <dbReference type="ChEBI" id="CHEBI:32364"/>
        <dbReference type="ChEBI" id="CHEBI:43474"/>
        <dbReference type="ChEBI" id="CHEBI:58394"/>
        <dbReference type="EC" id="4.2.3.4"/>
    </reaction>
</comment>
<evidence type="ECO:0000256" key="9">
    <source>
        <dbReference type="ARBA" id="ARBA00022605"/>
    </source>
</evidence>
<reference evidence="20 21" key="1">
    <citation type="submission" date="2021-08" db="EMBL/GenBank/DDBJ databases">
        <title>Endosymbiont genome of Braarudosphaera bigelowii.</title>
        <authorList>
            <person name="Suzuki S."/>
            <person name="Ishida K."/>
        </authorList>
    </citation>
    <scope>NUCLEOTIDE SEQUENCE [LARGE SCALE GENOMIC DNA]</scope>
    <source>
        <strain evidence="20">CPSB-1</strain>
    </source>
</reference>
<evidence type="ECO:0000256" key="8">
    <source>
        <dbReference type="ARBA" id="ARBA00022490"/>
    </source>
</evidence>
<comment type="similarity">
    <text evidence="5 17">Belongs to the sugar phosphate cyclases superfamily. Dehydroquinate synthase family.</text>
</comment>
<dbReference type="RefSeq" id="WP_229636928.1">
    <property type="nucleotide sequence ID" value="NZ_AP024987.1"/>
</dbReference>
<dbReference type="InterPro" id="IPR030963">
    <property type="entry name" value="DHQ_synth_fam"/>
</dbReference>
<comment type="subcellular location">
    <subcellularLocation>
        <location evidence="3 17">Cytoplasm</location>
    </subcellularLocation>
</comment>
<feature type="binding site" evidence="17">
    <location>
        <position position="186"/>
    </location>
    <ligand>
        <name>Zn(2+)</name>
        <dbReference type="ChEBI" id="CHEBI:29105"/>
    </ligand>
</feature>
<proteinExistence type="inferred from homology"/>
<feature type="binding site" evidence="17">
    <location>
        <position position="153"/>
    </location>
    <ligand>
        <name>NAD(+)</name>
        <dbReference type="ChEBI" id="CHEBI:57540"/>
    </ligand>
</feature>
<keyword evidence="13 17" id="KW-0520">NAD</keyword>
<comment type="cofactor">
    <cofactor evidence="2 17">
        <name>NAD(+)</name>
        <dbReference type="ChEBI" id="CHEBI:57540"/>
    </cofactor>
</comment>
<evidence type="ECO:0000256" key="11">
    <source>
        <dbReference type="ARBA" id="ARBA00022741"/>
    </source>
</evidence>
<accession>A0ABN6JZU8</accession>
<dbReference type="PANTHER" id="PTHR43622:SF7">
    <property type="entry name" value="3-DEHYDROQUINATE SYNTHASE, CHLOROPLASTIC"/>
    <property type="match status" value="1"/>
</dbReference>
<dbReference type="InterPro" id="IPR016037">
    <property type="entry name" value="DHQ_synth_AroB"/>
</dbReference>
<dbReference type="EMBL" id="AP024987">
    <property type="protein sequence ID" value="BDA39975.1"/>
    <property type="molecule type" value="Genomic_DNA"/>
</dbReference>
<evidence type="ECO:0000256" key="2">
    <source>
        <dbReference type="ARBA" id="ARBA00001911"/>
    </source>
</evidence>
<dbReference type="EC" id="4.2.3.4" evidence="6 17"/>
<dbReference type="Proteomes" id="UP001319803">
    <property type="component" value="Chromosome"/>
</dbReference>
<keyword evidence="14 17" id="KW-0057">Aromatic amino acid biosynthesis</keyword>
<dbReference type="CDD" id="cd08195">
    <property type="entry name" value="DHQS"/>
    <property type="match status" value="1"/>
</dbReference>
<evidence type="ECO:0000256" key="6">
    <source>
        <dbReference type="ARBA" id="ARBA00013031"/>
    </source>
</evidence>
<keyword evidence="16 17" id="KW-0170">Cobalt</keyword>
<evidence type="ECO:0000256" key="14">
    <source>
        <dbReference type="ARBA" id="ARBA00023141"/>
    </source>
</evidence>
<keyword evidence="8 17" id="KW-0963">Cytoplasm</keyword>
<evidence type="ECO:0000256" key="1">
    <source>
        <dbReference type="ARBA" id="ARBA00001393"/>
    </source>
</evidence>
<evidence type="ECO:0000256" key="3">
    <source>
        <dbReference type="ARBA" id="ARBA00004496"/>
    </source>
</evidence>
<name>A0ABN6JZU8_9CHRO</name>
<dbReference type="Pfam" id="PF24621">
    <property type="entry name" value="DHQS_C"/>
    <property type="match status" value="1"/>
</dbReference>
<keyword evidence="9 17" id="KW-0028">Amino-acid biosynthesis</keyword>
<feature type="binding site" evidence="17">
    <location>
        <begin position="131"/>
        <end position="132"/>
    </location>
    <ligand>
        <name>NAD(+)</name>
        <dbReference type="ChEBI" id="CHEBI:57540"/>
    </ligand>
</feature>
<keyword evidence="11 17" id="KW-0547">Nucleotide-binding</keyword>
<dbReference type="Pfam" id="PF01761">
    <property type="entry name" value="DHQ_synthase"/>
    <property type="match status" value="1"/>
</dbReference>
<comment type="cofactor">
    <cofactor evidence="17">
        <name>Co(2+)</name>
        <dbReference type="ChEBI" id="CHEBI:48828"/>
    </cofactor>
    <cofactor evidence="17">
        <name>Zn(2+)</name>
        <dbReference type="ChEBI" id="CHEBI:29105"/>
    </cofactor>
    <text evidence="17">Binds 1 divalent metal cation per subunit. Can use either Co(2+) or Zn(2+).</text>
</comment>
<evidence type="ECO:0000256" key="7">
    <source>
        <dbReference type="ARBA" id="ARBA00017684"/>
    </source>
</evidence>
<evidence type="ECO:0000259" key="18">
    <source>
        <dbReference type="Pfam" id="PF01761"/>
    </source>
</evidence>
<dbReference type="InterPro" id="IPR056179">
    <property type="entry name" value="DHQS_C"/>
</dbReference>